<sequence>MILKTLTILILIITCFKQCRGELREMDEPSRSKRQYITNAIPQSTSSCNCLSKYTPVNCKCTGMPSISDELLCRCDRASLAREEENKQQCPCRNKGAANGWGESEGGYFPVYRGEERSSDLYPRALSPSVIHSACHPICHQSCLSTCTRPYTREVDPYRERERYSSGYANDQDPQSENSLLAADYSPTGCQVSHCRTNCLKALPYQETEPPTPSHYEVRPVDRPIYVTRLPPLQTDFGTSSLSNCQCSPDAICECPENCFPVCFDSCEANCDKQQQLKTSQNNNQKRLCAQTCHFDCQRNCAEKQQQKQARRRLGGTEIFSSGTSSPPPPPTLTSIAVTENNNDLNNNLQQTVINGPATNCVARCPKSCVVSCLSTQTNEDPTICVPACVAVCAQSCSRGLQHFDSLPQQNKGELIKSESQIQQQIQQILLQGHRNEGLENGTSYSNVTVQSENEKKQMLVTQPSMFLNDVDRELNDGLIRSRPCAPLCRPQCQRECTSKYVEERQSPFSTFSGRKREFNRQKGFWGDPNRKKILNERNNRVFPPHYILPLNEGLNEEKNKEINKEENKINYGENKSTELLSLQKEQNQTEIIGNKQHLNSKKLNIGKKEIEERQNNLIIKTLSNSKPWKVKNKENKEAKNNELNKDLKKELKRNEQNKPKWFLSFKR</sequence>
<organism evidence="3 4">
    <name type="scientific">Meloidogyne enterolobii</name>
    <name type="common">Root-knot nematode worm</name>
    <name type="synonym">Meloidogyne mayaguensis</name>
    <dbReference type="NCBI Taxonomy" id="390850"/>
    <lineage>
        <taxon>Eukaryota</taxon>
        <taxon>Metazoa</taxon>
        <taxon>Ecdysozoa</taxon>
        <taxon>Nematoda</taxon>
        <taxon>Chromadorea</taxon>
        <taxon>Rhabditida</taxon>
        <taxon>Tylenchina</taxon>
        <taxon>Tylenchomorpha</taxon>
        <taxon>Tylenchoidea</taxon>
        <taxon>Meloidogynidae</taxon>
        <taxon>Meloidogyninae</taxon>
        <taxon>Meloidogyne</taxon>
    </lineage>
</organism>
<feature type="chain" id="PRO_5027707472" evidence="2">
    <location>
        <begin position="22"/>
        <end position="668"/>
    </location>
</feature>
<name>A0A6V7VGZ3_MELEN</name>
<dbReference type="PANTHER" id="PTHR31895:SF21">
    <property type="entry name" value="PRION-LIKE-(Q_N-RICH)-DOMAIN-BEARING PROTEIN"/>
    <property type="match status" value="1"/>
</dbReference>
<keyword evidence="2" id="KW-0732">Signal</keyword>
<protein>
    <submittedName>
        <fullName evidence="3">Uncharacterized protein</fullName>
    </submittedName>
</protein>
<feature type="region of interest" description="Disordered" evidence="1">
    <location>
        <begin position="630"/>
        <end position="668"/>
    </location>
</feature>
<feature type="signal peptide" evidence="2">
    <location>
        <begin position="1"/>
        <end position="21"/>
    </location>
</feature>
<gene>
    <name evidence="3" type="ORF">MENT_LOCUS25880</name>
</gene>
<proteinExistence type="predicted"/>
<dbReference type="AlphaFoldDB" id="A0A6V7VGZ3"/>
<feature type="compositionally biased region" description="Basic and acidic residues" evidence="1">
    <location>
        <begin position="632"/>
        <end position="659"/>
    </location>
</feature>
<evidence type="ECO:0000313" key="3">
    <source>
        <dbReference type="EMBL" id="CAD2174230.1"/>
    </source>
</evidence>
<reference evidence="3 4" key="1">
    <citation type="submission" date="2020-08" db="EMBL/GenBank/DDBJ databases">
        <authorList>
            <person name="Koutsovoulos G."/>
            <person name="Danchin GJ E."/>
        </authorList>
    </citation>
    <scope>NUCLEOTIDE SEQUENCE [LARGE SCALE GENOMIC DNA]</scope>
</reference>
<dbReference type="OrthoDB" id="10526928at2759"/>
<accession>A0A6V7VGZ3</accession>
<evidence type="ECO:0000256" key="2">
    <source>
        <dbReference type="SAM" id="SignalP"/>
    </source>
</evidence>
<dbReference type="PANTHER" id="PTHR31895">
    <property type="entry name" value="PROTEIN CBG03177-RELATED"/>
    <property type="match status" value="1"/>
</dbReference>
<evidence type="ECO:0000256" key="1">
    <source>
        <dbReference type="SAM" id="MobiDB-lite"/>
    </source>
</evidence>
<comment type="caution">
    <text evidence="3">The sequence shown here is derived from an EMBL/GenBank/DDBJ whole genome shotgun (WGS) entry which is preliminary data.</text>
</comment>
<dbReference type="Proteomes" id="UP000580250">
    <property type="component" value="Unassembled WGS sequence"/>
</dbReference>
<evidence type="ECO:0000313" key="4">
    <source>
        <dbReference type="Proteomes" id="UP000580250"/>
    </source>
</evidence>
<dbReference type="EMBL" id="CAJEWN010000231">
    <property type="protein sequence ID" value="CAD2174230.1"/>
    <property type="molecule type" value="Genomic_DNA"/>
</dbReference>